<evidence type="ECO:0008006" key="3">
    <source>
        <dbReference type="Google" id="ProtNLM"/>
    </source>
</evidence>
<sequence length="58" mass="6421">MVESSFTTVSRWGSRGDEGDEGDVACFCYVPYRTLRESVGVASRSEACRKQMLREPAG</sequence>
<dbReference type="RefSeq" id="WP_190473442.1">
    <property type="nucleotide sequence ID" value="NZ_JACJSG010000018.1"/>
</dbReference>
<dbReference type="EMBL" id="JACJSG010000018">
    <property type="protein sequence ID" value="MBD2501827.1"/>
    <property type="molecule type" value="Genomic_DNA"/>
</dbReference>
<accession>A0ABR8D3S8</accession>
<name>A0ABR8D3S8_9NOST</name>
<evidence type="ECO:0000313" key="2">
    <source>
        <dbReference type="Proteomes" id="UP000661112"/>
    </source>
</evidence>
<gene>
    <name evidence="1" type="ORF">H6G83_14650</name>
</gene>
<comment type="caution">
    <text evidence="1">The sequence shown here is derived from an EMBL/GenBank/DDBJ whole genome shotgun (WGS) entry which is preliminary data.</text>
</comment>
<dbReference type="Proteomes" id="UP000661112">
    <property type="component" value="Unassembled WGS sequence"/>
</dbReference>
<keyword evidence="2" id="KW-1185">Reference proteome</keyword>
<protein>
    <recommendedName>
        <fullName evidence="3">CpcA</fullName>
    </recommendedName>
</protein>
<evidence type="ECO:0000313" key="1">
    <source>
        <dbReference type="EMBL" id="MBD2501827.1"/>
    </source>
</evidence>
<proteinExistence type="predicted"/>
<reference evidence="1 2" key="1">
    <citation type="journal article" date="2020" name="ISME J.">
        <title>Comparative genomics reveals insights into cyanobacterial evolution and habitat adaptation.</title>
        <authorList>
            <person name="Chen M.Y."/>
            <person name="Teng W.K."/>
            <person name="Zhao L."/>
            <person name="Hu C.X."/>
            <person name="Zhou Y.K."/>
            <person name="Han B.P."/>
            <person name="Song L.R."/>
            <person name="Shu W.S."/>
        </authorList>
    </citation>
    <scope>NUCLEOTIDE SEQUENCE [LARGE SCALE GENOMIC DNA]</scope>
    <source>
        <strain evidence="1 2">FACHB-119</strain>
    </source>
</reference>
<organism evidence="1 2">
    <name type="scientific">Anabaena azotica FACHB-119</name>
    <dbReference type="NCBI Taxonomy" id="947527"/>
    <lineage>
        <taxon>Bacteria</taxon>
        <taxon>Bacillati</taxon>
        <taxon>Cyanobacteriota</taxon>
        <taxon>Cyanophyceae</taxon>
        <taxon>Nostocales</taxon>
        <taxon>Nostocaceae</taxon>
        <taxon>Anabaena</taxon>
        <taxon>Anabaena azotica</taxon>
    </lineage>
</organism>